<dbReference type="EMBL" id="KE561047">
    <property type="protein sequence ID" value="EPZ33584.1"/>
    <property type="molecule type" value="Genomic_DNA"/>
</dbReference>
<accession>A0A075AYJ5</accession>
<reference evidence="1 2" key="1">
    <citation type="journal article" date="2013" name="Curr. Biol.">
        <title>Shared signatures of parasitism and phylogenomics unite Cryptomycota and microsporidia.</title>
        <authorList>
            <person name="James T.Y."/>
            <person name="Pelin A."/>
            <person name="Bonen L."/>
            <person name="Ahrendt S."/>
            <person name="Sain D."/>
            <person name="Corradi N."/>
            <person name="Stajich J.E."/>
        </authorList>
    </citation>
    <scope>NUCLEOTIDE SEQUENCE [LARGE SCALE GENOMIC DNA]</scope>
    <source>
        <strain evidence="1 2">CSF55</strain>
    </source>
</reference>
<organism evidence="1 2">
    <name type="scientific">Rozella allomycis (strain CSF55)</name>
    <dbReference type="NCBI Taxonomy" id="988480"/>
    <lineage>
        <taxon>Eukaryota</taxon>
        <taxon>Fungi</taxon>
        <taxon>Fungi incertae sedis</taxon>
        <taxon>Cryptomycota</taxon>
        <taxon>Cryptomycota incertae sedis</taxon>
        <taxon>Rozella</taxon>
    </lineage>
</organism>
<proteinExistence type="predicted"/>
<dbReference type="HOGENOM" id="CLU_1816893_0_0_1"/>
<protein>
    <submittedName>
        <fullName evidence="1">Uncharacterized protein</fullName>
    </submittedName>
</protein>
<gene>
    <name evidence="1" type="ORF">O9G_000359</name>
</gene>
<keyword evidence="2" id="KW-1185">Reference proteome</keyword>
<evidence type="ECO:0000313" key="2">
    <source>
        <dbReference type="Proteomes" id="UP000030755"/>
    </source>
</evidence>
<evidence type="ECO:0000313" key="1">
    <source>
        <dbReference type="EMBL" id="EPZ33584.1"/>
    </source>
</evidence>
<name>A0A075AYJ5_ROZAC</name>
<dbReference type="AlphaFoldDB" id="A0A075AYJ5"/>
<dbReference type="Proteomes" id="UP000030755">
    <property type="component" value="Unassembled WGS sequence"/>
</dbReference>
<sequence>MWMEVSQQYGIMSPANMWTRIPNNTSFFVRYQLVCLVLAGVVKEDLPSILKRYKTCRITRRTFDGCEPRKKYVKAEEYLKNEIGITGFDRVTLKHKRDKLLKEYPDSEYDSADEVRKVLEVFGENGLKIEIEAAVVRGGSDH</sequence>